<organism evidence="1">
    <name type="scientific">Triticum aestivum</name>
    <name type="common">Wheat</name>
    <dbReference type="NCBI Taxonomy" id="4565"/>
    <lineage>
        <taxon>Eukaryota</taxon>
        <taxon>Viridiplantae</taxon>
        <taxon>Streptophyta</taxon>
        <taxon>Embryophyta</taxon>
        <taxon>Tracheophyta</taxon>
        <taxon>Spermatophyta</taxon>
        <taxon>Magnoliopsida</taxon>
        <taxon>Liliopsida</taxon>
        <taxon>Poales</taxon>
        <taxon>Poaceae</taxon>
        <taxon>BOP clade</taxon>
        <taxon>Pooideae</taxon>
        <taxon>Triticodae</taxon>
        <taxon>Triticeae</taxon>
        <taxon>Triticinae</taxon>
        <taxon>Triticum</taxon>
    </lineage>
</organism>
<dbReference type="EMBL" id="HG670306">
    <property type="protein sequence ID" value="CDM86280.1"/>
    <property type="molecule type" value="Genomic_DNA"/>
</dbReference>
<reference evidence="1" key="1">
    <citation type="journal article" date="2014" name="Science">
        <title>Structural and functional partitioning of bread wheat chromosome 3B.</title>
        <authorList>
            <person name="Choulet F."/>
            <person name="Alberti A."/>
            <person name="Theil S."/>
            <person name="Glover N."/>
            <person name="Barbe V."/>
            <person name="Daron J."/>
            <person name="Pingault L."/>
            <person name="Sourdille P."/>
            <person name="Couloux A."/>
            <person name="Paux E."/>
            <person name="Leroy P."/>
            <person name="Mangenot S."/>
            <person name="Guilhot N."/>
            <person name="Le Gouis J."/>
            <person name="Balfourier F."/>
            <person name="Alaux M."/>
            <person name="Jamilloux V."/>
            <person name="Poulain J."/>
            <person name="Durand C."/>
            <person name="Bellec A."/>
            <person name="Gaspin C."/>
            <person name="Safar J."/>
            <person name="Dolezel J."/>
            <person name="Rogers J."/>
            <person name="Vandepoele K."/>
            <person name="Aury J.M."/>
            <person name="Mayer K."/>
            <person name="Berges H."/>
            <person name="Quesneville H."/>
            <person name="Wincker P."/>
            <person name="Feuillet C."/>
        </authorList>
    </citation>
    <scope>NUCLEOTIDE SEQUENCE</scope>
</reference>
<name>A0A077S0K1_WHEAT</name>
<dbReference type="HOGENOM" id="CLU_2150525_0_0_1"/>
<proteinExistence type="predicted"/>
<protein>
    <submittedName>
        <fullName evidence="1">Uncharacterized protein</fullName>
    </submittedName>
</protein>
<gene>
    <name evidence="1" type="ORF">TRAES_3BF037500090CFD_c1</name>
</gene>
<evidence type="ECO:0000313" key="1">
    <source>
        <dbReference type="EMBL" id="CDM86280.1"/>
    </source>
</evidence>
<dbReference type="AlphaFoldDB" id="A0A077S0K1"/>
<accession>A0A077S0K1</accession>
<sequence>MGPTLSLARHTPAVADTHSLQLGAVTNQVCHLQIGDEGDWGATKQLFSTTPALVMGQAPPPAPRPLSGLNKPARRAVVSETAEVHKLALLCLQETKIEERRLPLARETHVVG</sequence>